<dbReference type="Proteomes" id="UP000490939">
    <property type="component" value="Unassembled WGS sequence"/>
</dbReference>
<proteinExistence type="predicted"/>
<accession>A0A8H3VCL4</accession>
<evidence type="ECO:0000313" key="5">
    <source>
        <dbReference type="Proteomes" id="UP000490939"/>
    </source>
</evidence>
<name>A0A8H3VCL4_VENIN</name>
<dbReference type="EMBL" id="WNWQ01000009">
    <property type="protein sequence ID" value="KAE9985147.1"/>
    <property type="molecule type" value="Genomic_DNA"/>
</dbReference>
<reference evidence="3 4" key="1">
    <citation type="submission" date="2019-11" db="EMBL/GenBank/DDBJ databases">
        <title>Venturia inaequalis Genome Resource.</title>
        <authorList>
            <person name="Lichtner F.J."/>
        </authorList>
    </citation>
    <scope>NUCLEOTIDE SEQUENCE [LARGE SCALE GENOMIC DNA]</scope>
    <source>
        <strain evidence="3">Bline_iso_100314</strain>
        <strain evidence="2 5">DMI_063113</strain>
    </source>
</reference>
<comment type="caution">
    <text evidence="3">The sequence shown here is derived from an EMBL/GenBank/DDBJ whole genome shotgun (WGS) entry which is preliminary data.</text>
</comment>
<feature type="transmembrane region" description="Helical" evidence="1">
    <location>
        <begin position="175"/>
        <end position="196"/>
    </location>
</feature>
<feature type="transmembrane region" description="Helical" evidence="1">
    <location>
        <begin position="106"/>
        <end position="128"/>
    </location>
</feature>
<sequence>MFRWLHTIGVVFMLAASILLLITTISAPVINDIGILKVSLRNSSTVNFGTFGYCILDASSSNGNANSDYCTKKVIGYKPVDLMESIDGTDFNTVGRKTANGLTGSFILHPIASGLTFIAALVAVGGFFGSIVGLILAVLAWVLTVVVMAIDFAIFGGIRNHINKDGSGSSAKYSVGMWTTLAAMIILLLGIIIVFFTCCTDRRKKSREQVAVRSEKATTTSRRRWGRKSNY</sequence>
<dbReference type="InterPro" id="IPR009571">
    <property type="entry name" value="SUR7/Rim9-like_fungi"/>
</dbReference>
<protein>
    <recommendedName>
        <fullName evidence="6">Pali-domain-containing protein</fullName>
    </recommendedName>
</protein>
<dbReference type="GO" id="GO:0005886">
    <property type="term" value="C:plasma membrane"/>
    <property type="evidence" value="ECO:0007669"/>
    <property type="project" value="InterPro"/>
</dbReference>
<keyword evidence="1" id="KW-1133">Transmembrane helix</keyword>
<keyword evidence="1" id="KW-0472">Membrane</keyword>
<gene>
    <name evidence="3" type="ORF">BLS_009625</name>
    <name evidence="2" type="ORF">EG327_007066</name>
</gene>
<dbReference type="OrthoDB" id="2354757at2759"/>
<dbReference type="AlphaFoldDB" id="A0A8H3VCL4"/>
<evidence type="ECO:0000313" key="3">
    <source>
        <dbReference type="EMBL" id="KAE9985147.1"/>
    </source>
</evidence>
<dbReference type="PANTHER" id="PTHR28013">
    <property type="entry name" value="PROTEIN DCV1-RELATED"/>
    <property type="match status" value="1"/>
</dbReference>
<dbReference type="Pfam" id="PF06687">
    <property type="entry name" value="SUR7"/>
    <property type="match status" value="1"/>
</dbReference>
<keyword evidence="5" id="KW-1185">Reference proteome</keyword>
<dbReference type="PANTHER" id="PTHR28013:SF7">
    <property type="entry name" value="PALI-DOMAIN-CONTAINING PROTEIN"/>
    <property type="match status" value="1"/>
</dbReference>
<feature type="transmembrane region" description="Helical" evidence="1">
    <location>
        <begin position="6"/>
        <end position="30"/>
    </location>
</feature>
<evidence type="ECO:0000256" key="1">
    <source>
        <dbReference type="SAM" id="Phobius"/>
    </source>
</evidence>
<evidence type="ECO:0008006" key="6">
    <source>
        <dbReference type="Google" id="ProtNLM"/>
    </source>
</evidence>
<dbReference type="InterPro" id="IPR051380">
    <property type="entry name" value="pH-response_reg_palI/RIM9"/>
</dbReference>
<dbReference type="GO" id="GO:0032153">
    <property type="term" value="C:cell division site"/>
    <property type="evidence" value="ECO:0007669"/>
    <property type="project" value="TreeGrafter"/>
</dbReference>
<feature type="transmembrane region" description="Helical" evidence="1">
    <location>
        <begin position="134"/>
        <end position="154"/>
    </location>
</feature>
<evidence type="ECO:0000313" key="2">
    <source>
        <dbReference type="EMBL" id="KAE9979295.1"/>
    </source>
</evidence>
<dbReference type="Proteomes" id="UP000433883">
    <property type="component" value="Unassembled WGS sequence"/>
</dbReference>
<organism evidence="3 4">
    <name type="scientific">Venturia inaequalis</name>
    <name type="common">Apple scab fungus</name>
    <dbReference type="NCBI Taxonomy" id="5025"/>
    <lineage>
        <taxon>Eukaryota</taxon>
        <taxon>Fungi</taxon>
        <taxon>Dikarya</taxon>
        <taxon>Ascomycota</taxon>
        <taxon>Pezizomycotina</taxon>
        <taxon>Dothideomycetes</taxon>
        <taxon>Pleosporomycetidae</taxon>
        <taxon>Venturiales</taxon>
        <taxon>Venturiaceae</taxon>
        <taxon>Venturia</taxon>
    </lineage>
</organism>
<keyword evidence="1" id="KW-0812">Transmembrane</keyword>
<dbReference type="GO" id="GO:0035838">
    <property type="term" value="C:growing cell tip"/>
    <property type="evidence" value="ECO:0007669"/>
    <property type="project" value="TreeGrafter"/>
</dbReference>
<dbReference type="EMBL" id="WNWR01000418">
    <property type="protein sequence ID" value="KAE9979295.1"/>
    <property type="molecule type" value="Genomic_DNA"/>
</dbReference>
<evidence type="ECO:0000313" key="4">
    <source>
        <dbReference type="Proteomes" id="UP000433883"/>
    </source>
</evidence>